<dbReference type="InterPro" id="IPR052464">
    <property type="entry name" value="Synovial_Prolif_Regulator"/>
</dbReference>
<comment type="similarity">
    <text evidence="3">Belongs to the SAAL1 family.</text>
</comment>
<dbReference type="Proteomes" id="UP001279734">
    <property type="component" value="Unassembled WGS sequence"/>
</dbReference>
<keyword evidence="2" id="KW-0539">Nucleus</keyword>
<comment type="subcellular location">
    <subcellularLocation>
        <location evidence="1">Nucleus</location>
    </subcellularLocation>
</comment>
<evidence type="ECO:0000256" key="1">
    <source>
        <dbReference type="ARBA" id="ARBA00004123"/>
    </source>
</evidence>
<evidence type="ECO:0000256" key="3">
    <source>
        <dbReference type="ARBA" id="ARBA00038401"/>
    </source>
</evidence>
<evidence type="ECO:0000256" key="2">
    <source>
        <dbReference type="ARBA" id="ARBA00023242"/>
    </source>
</evidence>
<proteinExistence type="inferred from homology"/>
<accession>A0AAD3SW66</accession>
<reference evidence="5" key="1">
    <citation type="submission" date="2023-05" db="EMBL/GenBank/DDBJ databases">
        <title>Nepenthes gracilis genome sequencing.</title>
        <authorList>
            <person name="Fukushima K."/>
        </authorList>
    </citation>
    <scope>NUCLEOTIDE SEQUENCE</scope>
    <source>
        <strain evidence="5">SING2019-196</strain>
    </source>
</reference>
<evidence type="ECO:0000313" key="6">
    <source>
        <dbReference type="Proteomes" id="UP001279734"/>
    </source>
</evidence>
<evidence type="ECO:0000313" key="5">
    <source>
        <dbReference type="EMBL" id="GMH17181.1"/>
    </source>
</evidence>
<dbReference type="PANTHER" id="PTHR23424">
    <property type="entry name" value="SERUM AMYLOID A"/>
    <property type="match status" value="1"/>
</dbReference>
<organism evidence="5 6">
    <name type="scientific">Nepenthes gracilis</name>
    <name type="common">Slender pitcher plant</name>
    <dbReference type="NCBI Taxonomy" id="150966"/>
    <lineage>
        <taxon>Eukaryota</taxon>
        <taxon>Viridiplantae</taxon>
        <taxon>Streptophyta</taxon>
        <taxon>Embryophyta</taxon>
        <taxon>Tracheophyta</taxon>
        <taxon>Spermatophyta</taxon>
        <taxon>Magnoliopsida</taxon>
        <taxon>eudicotyledons</taxon>
        <taxon>Gunneridae</taxon>
        <taxon>Pentapetalae</taxon>
        <taxon>Caryophyllales</taxon>
        <taxon>Nepenthaceae</taxon>
        <taxon>Nepenthes</taxon>
    </lineage>
</organism>
<feature type="domain" description="NPH3" evidence="4">
    <location>
        <begin position="614"/>
        <end position="729"/>
    </location>
</feature>
<sequence length="808" mass="89088">MSLLLVIWEKGLEPETLASSAYVDSSSWTSPITELFTPNCPNFLCLPLTKQPEQTLAKSPSCELLLLKPVTIPDAFGMVDWEEVKVDTGQKIYFHLVQVPFIRIATTIFLYEVWRGRFYSACHHKLNNSNPQNNGSLCQQKKWVVHFYSYKCIVHLSEAPPCFHLWFSLPKLASGVDDVQFGYVRKYELTVVVKSSRNVVVFLLEKPSRTAHTIPDSVHGIFQRADGLVLEAMYLMAKALQQLTRLIELTSVCCVRIPKLFAVSWLYNGVQEASPSLSVKIEGAYILINHLEEAWEESGCIMWNLAANQYPESLIGANLVLEVLLVDLGIISLGIIGNLVCHEALITQIISTRGLMETIIDQVFLDATTCLGEPCRFLTLGLQGSERAAWANTLQSEHILNRALGNAEHALNPQLVGKSVGLLLAKVENQHKDASILLPILNNPGLLGLLVNLLSFKTGKWTRERIPEGFNCQYSALASEMSNAANSWSEAWLTGFGGVAPAAAWDSLKEIASVGINLSSVAPKNGKDRIGMKWGIGSRKNKHLVAEAAGISKERVAVALTSLLRAVVVLNKGEDLPPMAYGLFIAPQYVEVISSKACNEAAFPSQTLLREIIAAMTSRFLCPLLQCTIRLKASSSCKNGLGKCISAILEHVTAHDLLVLSFTYDEEDLFDLESVRRILSGLVAKERNVDVFNGGNFKEGYPAAMQQVAKTRDAYLGEIASYSDLSTSKEDVVYVSRLRGCGVPLIRKAITHKSQCGFVPQLASVEYVTVGWTRWDRKTTGKAVVESHPGPLLSNIEDKVLLKERAML</sequence>
<evidence type="ECO:0000259" key="4">
    <source>
        <dbReference type="Pfam" id="PF03000"/>
    </source>
</evidence>
<dbReference type="PANTHER" id="PTHR23424:SF23">
    <property type="entry name" value="PROTEIN SAAL1"/>
    <property type="match status" value="1"/>
</dbReference>
<protein>
    <recommendedName>
        <fullName evidence="4">NPH3 domain-containing protein</fullName>
    </recommendedName>
</protein>
<dbReference type="InterPro" id="IPR027356">
    <property type="entry name" value="NPH3_dom"/>
</dbReference>
<gene>
    <name evidence="5" type="ORF">Nepgr_019022</name>
</gene>
<dbReference type="Pfam" id="PF03000">
    <property type="entry name" value="NPH3"/>
    <property type="match status" value="1"/>
</dbReference>
<dbReference type="AlphaFoldDB" id="A0AAD3SW66"/>
<comment type="caution">
    <text evidence="5">The sequence shown here is derived from an EMBL/GenBank/DDBJ whole genome shotgun (WGS) entry which is preliminary data.</text>
</comment>
<dbReference type="GO" id="GO:0005634">
    <property type="term" value="C:nucleus"/>
    <property type="evidence" value="ECO:0007669"/>
    <property type="project" value="UniProtKB-SubCell"/>
</dbReference>
<dbReference type="EMBL" id="BSYO01000017">
    <property type="protein sequence ID" value="GMH17181.1"/>
    <property type="molecule type" value="Genomic_DNA"/>
</dbReference>
<name>A0AAD3SW66_NEPGR</name>
<keyword evidence="6" id="KW-1185">Reference proteome</keyword>